<evidence type="ECO:0000256" key="6">
    <source>
        <dbReference type="ARBA" id="ARBA00022618"/>
    </source>
</evidence>
<dbReference type="Pfam" id="PF02875">
    <property type="entry name" value="Mur_ligase_C"/>
    <property type="match status" value="1"/>
</dbReference>
<dbReference type="UniPathway" id="UPA00219"/>
<sequence>MFDSSEKVHIVGVGGSGMSALATILLQRNISVSGSDLRDSVTLDRLRAEGAEIYLGHKAEHVDGATIVAYSSAIAKNNPEILYGVSKGLRVLSRAELLSEVVSDQSAVLVGGTHGKTTTTSMLSLILLNAEFDPSYLVGGELNEVGTSGRSGGGRYFVVEADESDGTFLRITPHLSVLTNVEVDHLEHFGSIERLHSDFRSFVEASETPAVVCVDDEGVRKVTEGLSVLSYGTSNDAHLRIRNLALAPHLTTFELFVGTKRLGQIDLSVPGVHNALNATAAVGAAMQLGVEFESAARSLSRYLGVARRFQLKRVRDGVRYVDDYAHLPTEIRATLQSARQVSPNRVVAVFQPHRFSRTKILGRELGEALGAADLVVVTEVYGAGEDPIPGVSAESVFEGARSVLGEKVTYEPRRSELARTVKALLQPGDLCLSLGAGDISLLESEISALEGSI</sequence>
<dbReference type="Gene3D" id="3.90.190.20">
    <property type="entry name" value="Mur ligase, C-terminal domain"/>
    <property type="match status" value="1"/>
</dbReference>
<evidence type="ECO:0000256" key="11">
    <source>
        <dbReference type="ARBA" id="ARBA00023306"/>
    </source>
</evidence>
<evidence type="ECO:0000256" key="8">
    <source>
        <dbReference type="ARBA" id="ARBA00022840"/>
    </source>
</evidence>
<keyword evidence="4 14" id="KW-0963">Cytoplasm</keyword>
<reference evidence="19" key="1">
    <citation type="submission" date="2016-11" db="EMBL/GenBank/DDBJ databases">
        <authorList>
            <person name="Varghese N."/>
            <person name="Submissions S."/>
        </authorList>
    </citation>
    <scope>NUCLEOTIDE SEQUENCE [LARGE SCALE GENOMIC DNA]</scope>
    <source>
        <strain evidence="19">DSM 19514</strain>
    </source>
</reference>
<proteinExistence type="inferred from homology"/>
<dbReference type="GO" id="GO:0051301">
    <property type="term" value="P:cell division"/>
    <property type="evidence" value="ECO:0007669"/>
    <property type="project" value="UniProtKB-KW"/>
</dbReference>
<evidence type="ECO:0000256" key="12">
    <source>
        <dbReference type="ARBA" id="ARBA00023316"/>
    </source>
</evidence>
<keyword evidence="12 14" id="KW-0961">Cell wall biogenesis/degradation</keyword>
<dbReference type="Pfam" id="PF01225">
    <property type="entry name" value="Mur_ligase"/>
    <property type="match status" value="1"/>
</dbReference>
<dbReference type="RefSeq" id="WP_072788790.1">
    <property type="nucleotide sequence ID" value="NZ_FQUL01000006.1"/>
</dbReference>
<comment type="pathway">
    <text evidence="2 14">Cell wall biogenesis; peptidoglycan biosynthesis.</text>
</comment>
<comment type="catalytic activity">
    <reaction evidence="13 14">
        <text>UDP-N-acetyl-alpha-D-muramate + L-alanine + ATP = UDP-N-acetyl-alpha-D-muramoyl-L-alanine + ADP + phosphate + H(+)</text>
        <dbReference type="Rhea" id="RHEA:23372"/>
        <dbReference type="ChEBI" id="CHEBI:15378"/>
        <dbReference type="ChEBI" id="CHEBI:30616"/>
        <dbReference type="ChEBI" id="CHEBI:43474"/>
        <dbReference type="ChEBI" id="CHEBI:57972"/>
        <dbReference type="ChEBI" id="CHEBI:70757"/>
        <dbReference type="ChEBI" id="CHEBI:83898"/>
        <dbReference type="ChEBI" id="CHEBI:456216"/>
        <dbReference type="EC" id="6.3.2.8"/>
    </reaction>
</comment>
<evidence type="ECO:0000256" key="5">
    <source>
        <dbReference type="ARBA" id="ARBA00022598"/>
    </source>
</evidence>
<keyword evidence="9 14" id="KW-0133">Cell shape</keyword>
<dbReference type="Pfam" id="PF08245">
    <property type="entry name" value="Mur_ligase_M"/>
    <property type="match status" value="1"/>
</dbReference>
<dbReference type="NCBIfam" id="TIGR01082">
    <property type="entry name" value="murC"/>
    <property type="match status" value="1"/>
</dbReference>
<dbReference type="GO" id="GO:0008763">
    <property type="term" value="F:UDP-N-acetylmuramate-L-alanine ligase activity"/>
    <property type="evidence" value="ECO:0007669"/>
    <property type="project" value="UniProtKB-UniRule"/>
</dbReference>
<protein>
    <recommendedName>
        <fullName evidence="3 14">UDP-N-acetylmuramate--L-alanine ligase</fullName>
        <ecNumber evidence="3 14">6.3.2.8</ecNumber>
    </recommendedName>
    <alternativeName>
        <fullName evidence="14">UDP-N-acetylmuramoyl-L-alanine synthetase</fullName>
    </alternativeName>
</protein>
<dbReference type="GO" id="GO:0071555">
    <property type="term" value="P:cell wall organization"/>
    <property type="evidence" value="ECO:0007669"/>
    <property type="project" value="UniProtKB-KW"/>
</dbReference>
<dbReference type="STRING" id="1121881.SAMN02745225_00724"/>
<comment type="subcellular location">
    <subcellularLocation>
        <location evidence="1 14">Cytoplasm</location>
    </subcellularLocation>
</comment>
<name>A0A1M4TSK0_9ACTN</name>
<dbReference type="InterPro" id="IPR050061">
    <property type="entry name" value="MurCDEF_pg_biosynth"/>
</dbReference>
<evidence type="ECO:0000313" key="19">
    <source>
        <dbReference type="Proteomes" id="UP000184295"/>
    </source>
</evidence>
<dbReference type="PANTHER" id="PTHR43445:SF3">
    <property type="entry name" value="UDP-N-ACETYLMURAMATE--L-ALANINE LIGASE"/>
    <property type="match status" value="1"/>
</dbReference>
<dbReference type="InterPro" id="IPR036615">
    <property type="entry name" value="Mur_ligase_C_dom_sf"/>
</dbReference>
<evidence type="ECO:0000256" key="9">
    <source>
        <dbReference type="ARBA" id="ARBA00022960"/>
    </source>
</evidence>
<dbReference type="InterPro" id="IPR005758">
    <property type="entry name" value="UDP-N-AcMur_Ala_ligase_MurC"/>
</dbReference>
<comment type="similarity">
    <text evidence="14">Belongs to the MurCDEF family.</text>
</comment>
<dbReference type="InterPro" id="IPR013221">
    <property type="entry name" value="Mur_ligase_cen"/>
</dbReference>
<dbReference type="GO" id="GO:0009252">
    <property type="term" value="P:peptidoglycan biosynthetic process"/>
    <property type="evidence" value="ECO:0007669"/>
    <property type="project" value="UniProtKB-UniRule"/>
</dbReference>
<dbReference type="EC" id="6.3.2.8" evidence="3 14"/>
<dbReference type="AlphaFoldDB" id="A0A1M4TSK0"/>
<feature type="domain" description="Mur ligase N-terminal catalytic" evidence="15">
    <location>
        <begin position="7"/>
        <end position="104"/>
    </location>
</feature>
<dbReference type="GO" id="GO:0005737">
    <property type="term" value="C:cytoplasm"/>
    <property type="evidence" value="ECO:0007669"/>
    <property type="project" value="UniProtKB-SubCell"/>
</dbReference>
<dbReference type="OrthoDB" id="9804126at2"/>
<dbReference type="SUPFAM" id="SSF53244">
    <property type="entry name" value="MurD-like peptide ligases, peptide-binding domain"/>
    <property type="match status" value="1"/>
</dbReference>
<dbReference type="GO" id="GO:0008360">
    <property type="term" value="P:regulation of cell shape"/>
    <property type="evidence" value="ECO:0007669"/>
    <property type="project" value="UniProtKB-KW"/>
</dbReference>
<evidence type="ECO:0000313" key="18">
    <source>
        <dbReference type="EMBL" id="SHE47374.1"/>
    </source>
</evidence>
<evidence type="ECO:0000256" key="14">
    <source>
        <dbReference type="HAMAP-Rule" id="MF_00046"/>
    </source>
</evidence>
<keyword evidence="8 14" id="KW-0067">ATP-binding</keyword>
<evidence type="ECO:0000256" key="1">
    <source>
        <dbReference type="ARBA" id="ARBA00004496"/>
    </source>
</evidence>
<evidence type="ECO:0000256" key="4">
    <source>
        <dbReference type="ARBA" id="ARBA00022490"/>
    </source>
</evidence>
<dbReference type="PANTHER" id="PTHR43445">
    <property type="entry name" value="UDP-N-ACETYLMURAMATE--L-ALANINE LIGASE-RELATED"/>
    <property type="match status" value="1"/>
</dbReference>
<keyword evidence="11 14" id="KW-0131">Cell cycle</keyword>
<dbReference type="GO" id="GO:0005524">
    <property type="term" value="F:ATP binding"/>
    <property type="evidence" value="ECO:0007669"/>
    <property type="project" value="UniProtKB-UniRule"/>
</dbReference>
<dbReference type="InterPro" id="IPR000713">
    <property type="entry name" value="Mur_ligase_N"/>
</dbReference>
<evidence type="ECO:0000256" key="3">
    <source>
        <dbReference type="ARBA" id="ARBA00012211"/>
    </source>
</evidence>
<feature type="domain" description="Mur ligase central" evidence="17">
    <location>
        <begin position="110"/>
        <end position="285"/>
    </location>
</feature>
<gene>
    <name evidence="14" type="primary">murC</name>
    <name evidence="18" type="ORF">SAMN02745225_00724</name>
</gene>
<dbReference type="InterPro" id="IPR004101">
    <property type="entry name" value="Mur_ligase_C"/>
</dbReference>
<evidence type="ECO:0000259" key="15">
    <source>
        <dbReference type="Pfam" id="PF01225"/>
    </source>
</evidence>
<evidence type="ECO:0000256" key="7">
    <source>
        <dbReference type="ARBA" id="ARBA00022741"/>
    </source>
</evidence>
<dbReference type="HAMAP" id="MF_00046">
    <property type="entry name" value="MurC"/>
    <property type="match status" value="1"/>
</dbReference>
<keyword evidence="6 14" id="KW-0132">Cell division</keyword>
<organism evidence="18 19">
    <name type="scientific">Ferrithrix thermotolerans DSM 19514</name>
    <dbReference type="NCBI Taxonomy" id="1121881"/>
    <lineage>
        <taxon>Bacteria</taxon>
        <taxon>Bacillati</taxon>
        <taxon>Actinomycetota</taxon>
        <taxon>Acidimicrobiia</taxon>
        <taxon>Acidimicrobiales</taxon>
        <taxon>Acidimicrobiaceae</taxon>
        <taxon>Ferrithrix</taxon>
    </lineage>
</organism>
<dbReference type="SUPFAM" id="SSF51984">
    <property type="entry name" value="MurCD N-terminal domain"/>
    <property type="match status" value="1"/>
</dbReference>
<keyword evidence="19" id="KW-1185">Reference proteome</keyword>
<dbReference type="Gene3D" id="3.40.1190.10">
    <property type="entry name" value="Mur-like, catalytic domain"/>
    <property type="match status" value="1"/>
</dbReference>
<dbReference type="EMBL" id="FQUL01000006">
    <property type="protein sequence ID" value="SHE47374.1"/>
    <property type="molecule type" value="Genomic_DNA"/>
</dbReference>
<dbReference type="Gene3D" id="3.40.50.720">
    <property type="entry name" value="NAD(P)-binding Rossmann-like Domain"/>
    <property type="match status" value="1"/>
</dbReference>
<evidence type="ECO:0000256" key="10">
    <source>
        <dbReference type="ARBA" id="ARBA00022984"/>
    </source>
</evidence>
<keyword evidence="7 14" id="KW-0547">Nucleotide-binding</keyword>
<feature type="domain" description="Mur ligase C-terminal" evidence="16">
    <location>
        <begin position="307"/>
        <end position="437"/>
    </location>
</feature>
<keyword evidence="5 14" id="KW-0436">Ligase</keyword>
<evidence type="ECO:0000256" key="13">
    <source>
        <dbReference type="ARBA" id="ARBA00047833"/>
    </source>
</evidence>
<feature type="binding site" evidence="14">
    <location>
        <begin position="112"/>
        <end position="118"/>
    </location>
    <ligand>
        <name>ATP</name>
        <dbReference type="ChEBI" id="CHEBI:30616"/>
    </ligand>
</feature>
<accession>A0A1M4TSK0</accession>
<evidence type="ECO:0000259" key="17">
    <source>
        <dbReference type="Pfam" id="PF08245"/>
    </source>
</evidence>
<dbReference type="InterPro" id="IPR036565">
    <property type="entry name" value="Mur-like_cat_sf"/>
</dbReference>
<evidence type="ECO:0000259" key="16">
    <source>
        <dbReference type="Pfam" id="PF02875"/>
    </source>
</evidence>
<dbReference type="SUPFAM" id="SSF53623">
    <property type="entry name" value="MurD-like peptide ligases, catalytic domain"/>
    <property type="match status" value="1"/>
</dbReference>
<dbReference type="Proteomes" id="UP000184295">
    <property type="component" value="Unassembled WGS sequence"/>
</dbReference>
<evidence type="ECO:0000256" key="2">
    <source>
        <dbReference type="ARBA" id="ARBA00004752"/>
    </source>
</evidence>
<comment type="function">
    <text evidence="14">Cell wall formation.</text>
</comment>
<keyword evidence="10 14" id="KW-0573">Peptidoglycan synthesis</keyword>